<dbReference type="AlphaFoldDB" id="A0A926KSD4"/>
<gene>
    <name evidence="2" type="ORF">ICC18_19350</name>
</gene>
<proteinExistence type="predicted"/>
<organism evidence="2 3">
    <name type="scientific">Paenibacillus sedimenti</name>
    <dbReference type="NCBI Taxonomy" id="2770274"/>
    <lineage>
        <taxon>Bacteria</taxon>
        <taxon>Bacillati</taxon>
        <taxon>Bacillota</taxon>
        <taxon>Bacilli</taxon>
        <taxon>Bacillales</taxon>
        <taxon>Paenibacillaceae</taxon>
        <taxon>Paenibacillus</taxon>
    </lineage>
</organism>
<keyword evidence="3" id="KW-1185">Reference proteome</keyword>
<dbReference type="Pfam" id="PF13344">
    <property type="entry name" value="Hydrolase_6"/>
    <property type="match status" value="1"/>
</dbReference>
<feature type="compositionally biased region" description="Basic and acidic residues" evidence="1">
    <location>
        <begin position="265"/>
        <end position="275"/>
    </location>
</feature>
<dbReference type="PANTHER" id="PTHR19288:SF46">
    <property type="entry name" value="HALOACID DEHALOGENASE-LIKE HYDROLASE DOMAIN-CONTAINING PROTEIN 2"/>
    <property type="match status" value="1"/>
</dbReference>
<feature type="region of interest" description="Disordered" evidence="1">
    <location>
        <begin position="265"/>
        <end position="286"/>
    </location>
</feature>
<dbReference type="SUPFAM" id="SSF56784">
    <property type="entry name" value="HAD-like"/>
    <property type="match status" value="1"/>
</dbReference>
<dbReference type="Proteomes" id="UP000650466">
    <property type="component" value="Unassembled WGS sequence"/>
</dbReference>
<dbReference type="InterPro" id="IPR036412">
    <property type="entry name" value="HAD-like_sf"/>
</dbReference>
<accession>A0A926KSD4</accession>
<dbReference type="InterPro" id="IPR023214">
    <property type="entry name" value="HAD_sf"/>
</dbReference>
<feature type="compositionally biased region" description="Polar residues" evidence="1">
    <location>
        <begin position="276"/>
        <end position="286"/>
    </location>
</feature>
<comment type="caution">
    <text evidence="2">The sequence shown here is derived from an EMBL/GenBank/DDBJ whole genome shotgun (WGS) entry which is preliminary data.</text>
</comment>
<dbReference type="RefSeq" id="WP_188176074.1">
    <property type="nucleotide sequence ID" value="NZ_JACVVD010000007.1"/>
</dbReference>
<evidence type="ECO:0000313" key="3">
    <source>
        <dbReference type="Proteomes" id="UP000650466"/>
    </source>
</evidence>
<dbReference type="EMBL" id="JACVVD010000007">
    <property type="protein sequence ID" value="MBD0382276.1"/>
    <property type="molecule type" value="Genomic_DNA"/>
</dbReference>
<dbReference type="Pfam" id="PF13242">
    <property type="entry name" value="Hydrolase_like"/>
    <property type="match status" value="1"/>
</dbReference>
<keyword evidence="2" id="KW-0378">Hydrolase</keyword>
<dbReference type="GO" id="GO:0016791">
    <property type="term" value="F:phosphatase activity"/>
    <property type="evidence" value="ECO:0007669"/>
    <property type="project" value="TreeGrafter"/>
</dbReference>
<dbReference type="GO" id="GO:0005737">
    <property type="term" value="C:cytoplasm"/>
    <property type="evidence" value="ECO:0007669"/>
    <property type="project" value="TreeGrafter"/>
</dbReference>
<name>A0A926KSD4_9BACL</name>
<dbReference type="PANTHER" id="PTHR19288">
    <property type="entry name" value="4-NITROPHENYLPHOSPHATASE-RELATED"/>
    <property type="match status" value="1"/>
</dbReference>
<evidence type="ECO:0000256" key="1">
    <source>
        <dbReference type="SAM" id="MobiDB-lite"/>
    </source>
</evidence>
<dbReference type="NCBIfam" id="TIGR01460">
    <property type="entry name" value="HAD-SF-IIA"/>
    <property type="match status" value="1"/>
</dbReference>
<sequence length="286" mass="31609">MNIRDVEGFVIDLDGTVYKGNQAIDGVVQTIAYVRSIGKRIVFLSNRGNISRAMCHDNLKRMGLDVHEEEIILSSTVAAAYIKRHYEEAEVWVLGDEGLRDELRVTGVRLASNPESADWLLITLHETLTYRDLNEAFRAVRHGARIMATNEDRMFPSENGLSIDVAGMIGAITSATGQEVELVIGKPSAIMAEAALSKLSLPPEQVLMIGDSVESDIRLGKRAGMKTALVLTGAWTREEAEASPVEPDWIWDSLAELQLLMAKQHEEDGTKHDTTVEQNSTKYYGP</sequence>
<protein>
    <submittedName>
        <fullName evidence="2">HAD-IIA family hydrolase</fullName>
    </submittedName>
</protein>
<dbReference type="Gene3D" id="3.40.50.1000">
    <property type="entry name" value="HAD superfamily/HAD-like"/>
    <property type="match status" value="2"/>
</dbReference>
<evidence type="ECO:0000313" key="2">
    <source>
        <dbReference type="EMBL" id="MBD0382276.1"/>
    </source>
</evidence>
<reference evidence="2" key="1">
    <citation type="submission" date="2020-09" db="EMBL/GenBank/DDBJ databases">
        <title>Draft Genome Sequence of Paenibacillus sp. WST5.</title>
        <authorList>
            <person name="Bao Z."/>
        </authorList>
    </citation>
    <scope>NUCLEOTIDE SEQUENCE</scope>
    <source>
        <strain evidence="2">WST5</strain>
    </source>
</reference>
<dbReference type="InterPro" id="IPR006357">
    <property type="entry name" value="HAD-SF_hydro_IIA"/>
</dbReference>